<evidence type="ECO:0000313" key="2">
    <source>
        <dbReference type="EMBL" id="BBM35919.1"/>
    </source>
</evidence>
<evidence type="ECO:0000259" key="1">
    <source>
        <dbReference type="PROSITE" id="PS51186"/>
    </source>
</evidence>
<dbReference type="AlphaFoldDB" id="A0A510J9D5"/>
<feature type="domain" description="N-acetyltransferase" evidence="1">
    <location>
        <begin position="4"/>
        <end position="163"/>
    </location>
</feature>
<dbReference type="STRING" id="714315.GCA_000516535_00840"/>
<dbReference type="Gene3D" id="3.40.630.30">
    <property type="match status" value="1"/>
</dbReference>
<sequence length="163" mass="19002">MSTPNIRNADLSDLKEIMDIYEYARKFMKQTGNRNQWVNKFPPESLIKEDIEKKQLYIIEKSGFICGVFAFIIGNDPTYSIIKNGEWLSYEKYGTVHRVASNGKSKGIFNEIITFCESKISHLRIDTHKDNKIMQHLIEKNGFYKCGIIYVTDGTPRFVYEKI</sequence>
<dbReference type="Proteomes" id="UP000321606">
    <property type="component" value="Chromosome"/>
</dbReference>
<dbReference type="RefSeq" id="WP_026737359.1">
    <property type="nucleotide sequence ID" value="NZ_AP019822.1"/>
</dbReference>
<dbReference type="InterPro" id="IPR016181">
    <property type="entry name" value="Acyl_CoA_acyltransferase"/>
</dbReference>
<dbReference type="SUPFAM" id="SSF55729">
    <property type="entry name" value="Acyl-CoA N-acyltransferases (Nat)"/>
    <property type="match status" value="1"/>
</dbReference>
<accession>A0A510J9D5</accession>
<protein>
    <recommendedName>
        <fullName evidence="1">N-acetyltransferase domain-containing protein</fullName>
    </recommendedName>
</protein>
<gene>
    <name evidence="2" type="ORF">JCM16774_0849</name>
</gene>
<dbReference type="EMBL" id="AP019822">
    <property type="protein sequence ID" value="BBM35919.1"/>
    <property type="molecule type" value="Genomic_DNA"/>
</dbReference>
<dbReference type="GO" id="GO:0016747">
    <property type="term" value="F:acyltransferase activity, transferring groups other than amino-acyl groups"/>
    <property type="evidence" value="ECO:0007669"/>
    <property type="project" value="InterPro"/>
</dbReference>
<evidence type="ECO:0000313" key="3">
    <source>
        <dbReference type="Proteomes" id="UP000321606"/>
    </source>
</evidence>
<dbReference type="KEGG" id="lgo:JCM16774_0849"/>
<dbReference type="OrthoDB" id="9796381at2"/>
<dbReference type="InterPro" id="IPR000182">
    <property type="entry name" value="GNAT_dom"/>
</dbReference>
<name>A0A510J9D5_9FUSO</name>
<organism evidence="2 3">
    <name type="scientific">Pseudoleptotrichia goodfellowii</name>
    <dbReference type="NCBI Taxonomy" id="157692"/>
    <lineage>
        <taxon>Bacteria</taxon>
        <taxon>Fusobacteriati</taxon>
        <taxon>Fusobacteriota</taxon>
        <taxon>Fusobacteriia</taxon>
        <taxon>Fusobacteriales</taxon>
        <taxon>Leptotrichiaceae</taxon>
        <taxon>Pseudoleptotrichia</taxon>
    </lineage>
</organism>
<reference evidence="2 3" key="1">
    <citation type="submission" date="2019-07" db="EMBL/GenBank/DDBJ databases">
        <title>Complete Genome Sequence of Leptotrichia goodfellowii Strain JCM 16774.</title>
        <authorList>
            <person name="Watanabe S."/>
            <person name="Cui L."/>
        </authorList>
    </citation>
    <scope>NUCLEOTIDE SEQUENCE [LARGE SCALE GENOMIC DNA]</scope>
    <source>
        <strain evidence="2 3">JCM16774</strain>
    </source>
</reference>
<dbReference type="PROSITE" id="PS51186">
    <property type="entry name" value="GNAT"/>
    <property type="match status" value="1"/>
</dbReference>
<proteinExistence type="predicted"/>